<accession>A0ACA9TPB0</accession>
<dbReference type="Proteomes" id="UP000836387">
    <property type="component" value="Unassembled WGS sequence"/>
</dbReference>
<evidence type="ECO:0000313" key="2">
    <source>
        <dbReference type="Proteomes" id="UP000836387"/>
    </source>
</evidence>
<protein>
    <submittedName>
        <fullName evidence="1">Uncharacterized protein</fullName>
    </submittedName>
</protein>
<proteinExistence type="predicted"/>
<comment type="caution">
    <text evidence="1">The sequence shown here is derived from an EMBL/GenBank/DDBJ whole genome shotgun (WGS) entry which is preliminary data.</text>
</comment>
<sequence>MVAIKKLNVAAAVVLGLAGQGLALGFDGVIDDVELAERAELDLGARGLPPSRPMNGVGRRAGSDALTRSRDLETRRGGHVTSSYTHRARETEPRVRGHKVLGNKKRQRGLKLRSEPSTPKGKGKPPPSPKASPKKKDTQDHLTALNALSVGRRIGLRRRSEPSTPKGKGKPPPSPKASPKKKDTQDHLTALNALSVGRRIGLRRRSEPSTPKGKGKPPPSPKASPKKKDSQDALSALNALSIGRRIG</sequence>
<reference evidence="1" key="2">
    <citation type="submission" date="2021-10" db="EMBL/GenBank/DDBJ databases">
        <authorList>
            <person name="Piombo E."/>
        </authorList>
    </citation>
    <scope>NUCLEOTIDE SEQUENCE</scope>
</reference>
<evidence type="ECO:0000313" key="1">
    <source>
        <dbReference type="EMBL" id="CAG9942729.1"/>
    </source>
</evidence>
<dbReference type="EMBL" id="CADEHS020000006">
    <property type="protein sequence ID" value="CAG9942729.1"/>
    <property type="molecule type" value="Genomic_DNA"/>
</dbReference>
<name>A0ACA9TPB0_BIOOC</name>
<reference evidence="1" key="1">
    <citation type="submission" date="2020-04" db="EMBL/GenBank/DDBJ databases">
        <authorList>
            <person name="Broberg M."/>
        </authorList>
    </citation>
    <scope>NUCLEOTIDE SEQUENCE</scope>
</reference>
<organism evidence="1 2">
    <name type="scientific">Clonostachys rosea f. rosea IK726</name>
    <dbReference type="NCBI Taxonomy" id="1349383"/>
    <lineage>
        <taxon>Eukaryota</taxon>
        <taxon>Fungi</taxon>
        <taxon>Dikarya</taxon>
        <taxon>Ascomycota</taxon>
        <taxon>Pezizomycotina</taxon>
        <taxon>Sordariomycetes</taxon>
        <taxon>Hypocreomycetidae</taxon>
        <taxon>Hypocreales</taxon>
        <taxon>Bionectriaceae</taxon>
        <taxon>Clonostachys</taxon>
    </lineage>
</organism>
<keyword evidence="2" id="KW-1185">Reference proteome</keyword>
<gene>
    <name evidence="1" type="ORF">CRV2_00009668</name>
</gene>